<dbReference type="AlphaFoldDB" id="A0A9P8M530"/>
<dbReference type="EMBL" id="JACEFI010000018">
    <property type="protein sequence ID" value="KAH0593948.1"/>
    <property type="molecule type" value="Genomic_DNA"/>
</dbReference>
<keyword evidence="2" id="KW-1185">Reference proteome</keyword>
<reference evidence="1 2" key="1">
    <citation type="submission" date="2020-07" db="EMBL/GenBank/DDBJ databases">
        <title>Metarhizium humberi genome.</title>
        <authorList>
            <person name="Lysoe E."/>
        </authorList>
    </citation>
    <scope>NUCLEOTIDE SEQUENCE [LARGE SCALE GENOMIC DNA]</scope>
    <source>
        <strain evidence="1 2">ESALQ1638</strain>
    </source>
</reference>
<gene>
    <name evidence="1" type="ORF">MHUMG1_08271</name>
</gene>
<comment type="caution">
    <text evidence="1">The sequence shown here is derived from an EMBL/GenBank/DDBJ whole genome shotgun (WGS) entry which is preliminary data.</text>
</comment>
<protein>
    <submittedName>
        <fullName evidence="1">Uncharacterized protein</fullName>
    </submittedName>
</protein>
<organism evidence="1 2">
    <name type="scientific">Metarhizium humberi</name>
    <dbReference type="NCBI Taxonomy" id="2596975"/>
    <lineage>
        <taxon>Eukaryota</taxon>
        <taxon>Fungi</taxon>
        <taxon>Dikarya</taxon>
        <taxon>Ascomycota</taxon>
        <taxon>Pezizomycotina</taxon>
        <taxon>Sordariomycetes</taxon>
        <taxon>Hypocreomycetidae</taxon>
        <taxon>Hypocreales</taxon>
        <taxon>Clavicipitaceae</taxon>
        <taxon>Metarhizium</taxon>
    </lineage>
</organism>
<evidence type="ECO:0000313" key="1">
    <source>
        <dbReference type="EMBL" id="KAH0593948.1"/>
    </source>
</evidence>
<evidence type="ECO:0000313" key="2">
    <source>
        <dbReference type="Proteomes" id="UP000764110"/>
    </source>
</evidence>
<accession>A0A9P8M530</accession>
<dbReference type="Proteomes" id="UP000764110">
    <property type="component" value="Unassembled WGS sequence"/>
</dbReference>
<proteinExistence type="predicted"/>
<sequence length="437" mass="49458">MDVHGQPFCVSSALCRLCQFWFRDGESVTADGHVTIHIACTKRGCWCQPGILCFHTSCYAFYSAKFGQTSHLLVDSMYSDYTPAFSLQRKRTAYILSLLERRTTSGALATLPPELRRLVARDLVREYAVVNLHHLVHTAPTVPNTVTIDLEQEVYASYVRIEGSTYVQSLHNEAPQGARLDCKHIHSPHPGQIVRNIFLEYDHLGIRGVHVCAPRSDSQQTADNVWWVELRRQQGLRHILAVSDGLKVRGIMDGMEQDATDGSIRGPAWPEPATECKVIDLEGLKISTFPPRGLRMSHVEFNAPHVEGSGRVRQRDWDSAVHTSAAKPAALAYNVDAYETGSELGMLLQYHDGTRACVGQYRLDWTLDTVAIRPELPMWLRQGEIERDKKYVSEVRLNGRPVVDGAQSWQEIPWHGKLEWWYLRQEARVIHVASEPE</sequence>
<name>A0A9P8M530_9HYPO</name>